<organism evidence="8 9">
    <name type="scientific">Variovorax dokdonensis</name>
    <dbReference type="NCBI Taxonomy" id="344883"/>
    <lineage>
        <taxon>Bacteria</taxon>
        <taxon>Pseudomonadati</taxon>
        <taxon>Pseudomonadota</taxon>
        <taxon>Betaproteobacteria</taxon>
        <taxon>Burkholderiales</taxon>
        <taxon>Comamonadaceae</taxon>
        <taxon>Variovorax</taxon>
    </lineage>
</organism>
<feature type="active site" description="Proton donor" evidence="7">
    <location>
        <position position="93"/>
    </location>
</feature>
<dbReference type="Pfam" id="PF00885">
    <property type="entry name" value="DMRL_synthase"/>
    <property type="match status" value="1"/>
</dbReference>
<protein>
    <recommendedName>
        <fullName evidence="3 7">6,7-dimethyl-8-ribityllumazine synthase</fullName>
        <shortName evidence="7">DMRL synthase</shortName>
        <shortName evidence="7">LS</shortName>
        <shortName evidence="7">Lumazine synthase</shortName>
        <ecNumber evidence="3 7">2.5.1.78</ecNumber>
    </recommendedName>
</protein>
<name>A0ABT7NDB6_9BURK</name>
<proteinExistence type="inferred from homology"/>
<feature type="binding site" evidence="7">
    <location>
        <begin position="85"/>
        <end position="87"/>
    </location>
    <ligand>
        <name>5-amino-6-(D-ribitylamino)uracil</name>
        <dbReference type="ChEBI" id="CHEBI:15934"/>
    </ligand>
</feature>
<dbReference type="HAMAP" id="MF_00178">
    <property type="entry name" value="Lumazine_synth"/>
    <property type="match status" value="1"/>
</dbReference>
<evidence type="ECO:0000256" key="5">
    <source>
        <dbReference type="ARBA" id="ARBA00022679"/>
    </source>
</evidence>
<evidence type="ECO:0000313" key="8">
    <source>
        <dbReference type="EMBL" id="MDM0045830.1"/>
    </source>
</evidence>
<evidence type="ECO:0000256" key="4">
    <source>
        <dbReference type="ARBA" id="ARBA00022619"/>
    </source>
</evidence>
<keyword evidence="5 7" id="KW-0808">Transferase</keyword>
<comment type="similarity">
    <text evidence="2 7">Belongs to the DMRL synthase family.</text>
</comment>
<dbReference type="RefSeq" id="WP_286660938.1">
    <property type="nucleotide sequence ID" value="NZ_JASZYV010000003.1"/>
</dbReference>
<evidence type="ECO:0000256" key="7">
    <source>
        <dbReference type="HAMAP-Rule" id="MF_00178"/>
    </source>
</evidence>
<feature type="binding site" evidence="7">
    <location>
        <position position="132"/>
    </location>
    <ligand>
        <name>(2S)-2-hydroxy-3-oxobutyl phosphate</name>
        <dbReference type="ChEBI" id="CHEBI:58830"/>
    </ligand>
</feature>
<dbReference type="InterPro" id="IPR036467">
    <property type="entry name" value="LS/RS_sf"/>
</dbReference>
<dbReference type="GO" id="GO:0000906">
    <property type="term" value="F:6,7-dimethyl-8-ribityllumazine synthase activity"/>
    <property type="evidence" value="ECO:0007669"/>
    <property type="project" value="UniProtKB-EC"/>
</dbReference>
<dbReference type="InterPro" id="IPR034964">
    <property type="entry name" value="LS"/>
</dbReference>
<evidence type="ECO:0000256" key="6">
    <source>
        <dbReference type="ARBA" id="ARBA00048785"/>
    </source>
</evidence>
<accession>A0ABT7NDB6</accession>
<reference evidence="8" key="1">
    <citation type="submission" date="2023-06" db="EMBL/GenBank/DDBJ databases">
        <authorList>
            <person name="Jiang Y."/>
            <person name="Liu Q."/>
        </authorList>
    </citation>
    <scope>NUCLEOTIDE SEQUENCE</scope>
    <source>
        <strain evidence="8">CGMCC 1.12089</strain>
    </source>
</reference>
<dbReference type="NCBIfam" id="TIGR00114">
    <property type="entry name" value="lumazine-synth"/>
    <property type="match status" value="1"/>
</dbReference>
<comment type="catalytic activity">
    <reaction evidence="6 7">
        <text>(2S)-2-hydroxy-3-oxobutyl phosphate + 5-amino-6-(D-ribitylamino)uracil = 6,7-dimethyl-8-(1-D-ribityl)lumazine + phosphate + 2 H2O + H(+)</text>
        <dbReference type="Rhea" id="RHEA:26152"/>
        <dbReference type="ChEBI" id="CHEBI:15377"/>
        <dbReference type="ChEBI" id="CHEBI:15378"/>
        <dbReference type="ChEBI" id="CHEBI:15934"/>
        <dbReference type="ChEBI" id="CHEBI:43474"/>
        <dbReference type="ChEBI" id="CHEBI:58201"/>
        <dbReference type="ChEBI" id="CHEBI:58830"/>
        <dbReference type="EC" id="2.5.1.78"/>
    </reaction>
</comment>
<evidence type="ECO:0000313" key="9">
    <source>
        <dbReference type="Proteomes" id="UP001174908"/>
    </source>
</evidence>
<comment type="caution">
    <text evidence="8">The sequence shown here is derived from an EMBL/GenBank/DDBJ whole genome shotgun (WGS) entry which is preliminary data.</text>
</comment>
<sequence length="155" mass="16164">MQYANKGAAPLPLDGKGLRIGIVQARFNEDITDALAAACLGELESLGVASSDIVHITVPGALEVPTALQALAVRGGFQALIALGCIIRGETYHFELVANESGAGVSRVALDARLPIANAVLTTENHAQAVARQEEKGRDAARVAVEMAQLLARIK</sequence>
<dbReference type="CDD" id="cd09209">
    <property type="entry name" value="Lumazine_synthase-I"/>
    <property type="match status" value="1"/>
</dbReference>
<keyword evidence="9" id="KW-1185">Reference proteome</keyword>
<dbReference type="SUPFAM" id="SSF52121">
    <property type="entry name" value="Lumazine synthase"/>
    <property type="match status" value="1"/>
</dbReference>
<feature type="binding site" evidence="7">
    <location>
        <position position="27"/>
    </location>
    <ligand>
        <name>5-amino-6-(D-ribitylamino)uracil</name>
        <dbReference type="ChEBI" id="CHEBI:15934"/>
    </ligand>
</feature>
<feature type="binding site" evidence="7">
    <location>
        <begin position="61"/>
        <end position="63"/>
    </location>
    <ligand>
        <name>5-amino-6-(D-ribitylamino)uracil</name>
        <dbReference type="ChEBI" id="CHEBI:15934"/>
    </ligand>
</feature>
<dbReference type="PANTHER" id="PTHR21058">
    <property type="entry name" value="6,7-DIMETHYL-8-RIBITYLLUMAZINE SYNTHASE DMRL SYNTHASE LUMAZINE SYNTHASE"/>
    <property type="match status" value="1"/>
</dbReference>
<keyword evidence="4 7" id="KW-0686">Riboflavin biosynthesis</keyword>
<evidence type="ECO:0000256" key="1">
    <source>
        <dbReference type="ARBA" id="ARBA00004917"/>
    </source>
</evidence>
<comment type="pathway">
    <text evidence="1 7">Cofactor biosynthesis; riboflavin biosynthesis; riboflavin from 2-hydroxy-3-oxobutyl phosphate and 5-amino-6-(D-ribitylamino)uracil: step 1/2.</text>
</comment>
<comment type="function">
    <text evidence="7">Catalyzes the formation of 6,7-dimethyl-8-ribityllumazine by condensation of 5-amino-6-(D-ribitylamino)uracil with 3,4-dihydroxy-2-butanone 4-phosphate. This is the penultimate step in the biosynthesis of riboflavin.</text>
</comment>
<dbReference type="Gene3D" id="3.40.50.960">
    <property type="entry name" value="Lumazine/riboflavin synthase"/>
    <property type="match status" value="1"/>
</dbReference>
<dbReference type="InterPro" id="IPR002180">
    <property type="entry name" value="LS/RS"/>
</dbReference>
<dbReference type="EMBL" id="JASZYV010000003">
    <property type="protein sequence ID" value="MDM0045830.1"/>
    <property type="molecule type" value="Genomic_DNA"/>
</dbReference>
<evidence type="ECO:0000256" key="2">
    <source>
        <dbReference type="ARBA" id="ARBA00007424"/>
    </source>
</evidence>
<feature type="binding site" evidence="7">
    <location>
        <begin position="90"/>
        <end position="91"/>
    </location>
    <ligand>
        <name>(2S)-2-hydroxy-3-oxobutyl phosphate</name>
        <dbReference type="ChEBI" id="CHEBI:58830"/>
    </ligand>
</feature>
<gene>
    <name evidence="7 8" type="primary">ribH</name>
    <name evidence="8" type="ORF">QTH91_15185</name>
</gene>
<feature type="binding site" evidence="7">
    <location>
        <position position="118"/>
    </location>
    <ligand>
        <name>5-amino-6-(D-ribitylamino)uracil</name>
        <dbReference type="ChEBI" id="CHEBI:15934"/>
    </ligand>
</feature>
<dbReference type="PANTHER" id="PTHR21058:SF0">
    <property type="entry name" value="6,7-DIMETHYL-8-RIBITYLLUMAZINE SYNTHASE"/>
    <property type="match status" value="1"/>
</dbReference>
<dbReference type="Proteomes" id="UP001174908">
    <property type="component" value="Unassembled WGS sequence"/>
</dbReference>
<dbReference type="EC" id="2.5.1.78" evidence="3 7"/>
<evidence type="ECO:0000256" key="3">
    <source>
        <dbReference type="ARBA" id="ARBA00012664"/>
    </source>
</evidence>